<dbReference type="HOGENOM" id="CLU_134973_5_0_5"/>
<protein>
    <recommendedName>
        <fullName evidence="2">HMA domain-containing protein</fullName>
    </recommendedName>
</protein>
<evidence type="ECO:0000313" key="3">
    <source>
        <dbReference type="EMBL" id="EEZ31077.1"/>
    </source>
</evidence>
<keyword evidence="1" id="KW-0479">Metal-binding</keyword>
<dbReference type="Pfam" id="PF00403">
    <property type="entry name" value="HMA"/>
    <property type="match status" value="1"/>
</dbReference>
<dbReference type="EMBL" id="EQ999546">
    <property type="protein sequence ID" value="EEZ31077.1"/>
    <property type="molecule type" value="Genomic_DNA"/>
</dbReference>
<gene>
    <name evidence="3" type="ORF">BALG_01197</name>
</gene>
<dbReference type="SUPFAM" id="SSF55008">
    <property type="entry name" value="HMA, heavy metal-associated domain"/>
    <property type="match status" value="1"/>
</dbReference>
<dbReference type="InterPro" id="IPR036163">
    <property type="entry name" value="HMA_dom_sf"/>
</dbReference>
<reference evidence="3" key="1">
    <citation type="submission" date="2009-01" db="EMBL/GenBank/DDBJ databases">
        <title>The Genome Sequence of Brucella pinnipedialis M292/94/1.</title>
        <authorList>
            <consortium name="The Broad Institute Genome Sequencing Platform"/>
            <person name="Ward D."/>
            <person name="Young S.K."/>
            <person name="Kodira C.D."/>
            <person name="Zeng Q."/>
            <person name="Koehrsen M."/>
            <person name="Alvarado L."/>
            <person name="Berlin A."/>
            <person name="Borenstein D."/>
            <person name="Chen Z."/>
            <person name="Engels R."/>
            <person name="Freedman E."/>
            <person name="Gellesch M."/>
            <person name="Goldberg J."/>
            <person name="Griggs A."/>
            <person name="Gujja S."/>
            <person name="Heiman D."/>
            <person name="Hepburn T."/>
            <person name="Howarth C."/>
            <person name="Jen D."/>
            <person name="Larson L."/>
            <person name="Lewis B."/>
            <person name="Mehta T."/>
            <person name="Park D."/>
            <person name="Pearson M."/>
            <person name="Roberts A."/>
            <person name="Saif S."/>
            <person name="Shea T."/>
            <person name="Shenoy N."/>
            <person name="Sisk P."/>
            <person name="Stolte C."/>
            <person name="Sykes S."/>
            <person name="Walk T."/>
            <person name="White J."/>
            <person name="Yandava C."/>
            <person name="Whatmore A.M."/>
            <person name="Perrett L.L."/>
            <person name="O'Callaghan D."/>
            <person name="Nusbaum C."/>
            <person name="Galagan J."/>
            <person name="Birren B."/>
        </authorList>
    </citation>
    <scope>NUCLEOTIDE SEQUENCE [LARGE SCALE GENOMIC DNA]</scope>
    <source>
        <strain evidence="3">M292/94/1</strain>
    </source>
</reference>
<dbReference type="PROSITE" id="PS01047">
    <property type="entry name" value="HMA_1"/>
    <property type="match status" value="1"/>
</dbReference>
<dbReference type="InterPro" id="IPR017969">
    <property type="entry name" value="Heavy-metal-associated_CS"/>
</dbReference>
<dbReference type="GeneID" id="93016689"/>
<name>A0A0E1XCP3_9HYPH</name>
<proteinExistence type="predicted"/>
<evidence type="ECO:0000256" key="1">
    <source>
        <dbReference type="ARBA" id="ARBA00022723"/>
    </source>
</evidence>
<sequence>MMKFSIPKMKCGGCAEAVTAALRKLDAEAPVVVDLANKEVAYGGTVAPEAVLSALAAAGYPATSAQ</sequence>
<dbReference type="AlphaFoldDB" id="A0A0E1XCP3"/>
<dbReference type="Proteomes" id="UP000004659">
    <property type="component" value="Unassembled WGS sequence"/>
</dbReference>
<organism evidence="3">
    <name type="scientific">Brucella pinnipedialis M292/94/1</name>
    <dbReference type="NCBI Taxonomy" id="520462"/>
    <lineage>
        <taxon>Bacteria</taxon>
        <taxon>Pseudomonadati</taxon>
        <taxon>Pseudomonadota</taxon>
        <taxon>Alphaproteobacteria</taxon>
        <taxon>Hyphomicrobiales</taxon>
        <taxon>Brucellaceae</taxon>
        <taxon>Brucella/Ochrobactrum group</taxon>
        <taxon>Brucella</taxon>
    </lineage>
</organism>
<dbReference type="CDD" id="cd00371">
    <property type="entry name" value="HMA"/>
    <property type="match status" value="1"/>
</dbReference>
<dbReference type="GO" id="GO:0046872">
    <property type="term" value="F:metal ion binding"/>
    <property type="evidence" value="ECO:0007669"/>
    <property type="project" value="UniProtKB-KW"/>
</dbReference>
<dbReference type="RefSeq" id="WP_002964065.1">
    <property type="nucleotide sequence ID" value="NZ_EQ999546.1"/>
</dbReference>
<evidence type="ECO:0000259" key="2">
    <source>
        <dbReference type="PROSITE" id="PS50846"/>
    </source>
</evidence>
<feature type="domain" description="HMA" evidence="2">
    <location>
        <begin position="1"/>
        <end position="63"/>
    </location>
</feature>
<dbReference type="InterPro" id="IPR006121">
    <property type="entry name" value="HMA_dom"/>
</dbReference>
<dbReference type="PROSITE" id="PS50846">
    <property type="entry name" value="HMA_2"/>
    <property type="match status" value="1"/>
</dbReference>
<accession>A0A0E1XCP3</accession>
<dbReference type="Gene3D" id="3.30.70.100">
    <property type="match status" value="1"/>
</dbReference>